<dbReference type="AlphaFoldDB" id="A0AB37QPT9"/>
<protein>
    <submittedName>
        <fullName evidence="1">Type III effector HopD1</fullName>
    </submittedName>
</protein>
<dbReference type="Proteomes" id="UP000272613">
    <property type="component" value="Unassembled WGS sequence"/>
</dbReference>
<evidence type="ECO:0000313" key="1">
    <source>
        <dbReference type="EMBL" id="RMR98576.1"/>
    </source>
</evidence>
<comment type="caution">
    <text evidence="1">The sequence shown here is derived from an EMBL/GenBank/DDBJ whole genome shotgun (WGS) entry which is preliminary data.</text>
</comment>
<reference evidence="1 2" key="1">
    <citation type="submission" date="2018-08" db="EMBL/GenBank/DDBJ databases">
        <title>Recombination of ecologically and evolutionarily significant loci maintains genetic cohesion in the Pseudomonas syringae species complex.</title>
        <authorList>
            <person name="Dillon M."/>
            <person name="Thakur S."/>
            <person name="Almeida R.N.D."/>
            <person name="Weir B.S."/>
            <person name="Guttman D.S."/>
        </authorList>
    </citation>
    <scope>NUCLEOTIDE SEQUENCE [LARGE SCALE GENOMIC DNA]</scope>
    <source>
        <strain evidence="1 2">ICMP 5019</strain>
    </source>
</reference>
<organism evidence="1 2">
    <name type="scientific">Pseudomonas coronafaciens pv. garcae</name>
    <dbReference type="NCBI Taxonomy" id="251653"/>
    <lineage>
        <taxon>Bacteria</taxon>
        <taxon>Pseudomonadati</taxon>
        <taxon>Pseudomonadota</taxon>
        <taxon>Gammaproteobacteria</taxon>
        <taxon>Pseudomonadales</taxon>
        <taxon>Pseudomonadaceae</taxon>
        <taxon>Pseudomonas</taxon>
        <taxon>Pseudomonas coronafaciens</taxon>
    </lineage>
</organism>
<proteinExistence type="predicted"/>
<dbReference type="EMBL" id="RBSH01000213">
    <property type="protein sequence ID" value="RMR98576.1"/>
    <property type="molecule type" value="Genomic_DNA"/>
</dbReference>
<sequence length="78" mass="8539">MEAGDRNISAEELHQMLAPRSEFLRHVGSAIVNGMNASFEAIPALVRKLGYGEAPLAERIPYQDLAVPDTPRQHAPES</sequence>
<name>A0AB37QPT9_9PSED</name>
<evidence type="ECO:0000313" key="2">
    <source>
        <dbReference type="Proteomes" id="UP000272613"/>
    </source>
</evidence>
<accession>A0AB37QPT9</accession>
<gene>
    <name evidence="1" type="ORF">ALP74_01138</name>
</gene>